<dbReference type="Gene3D" id="3.40.605.10">
    <property type="entry name" value="Aldehyde Dehydrogenase, Chain A, domain 1"/>
    <property type="match status" value="1"/>
</dbReference>
<evidence type="ECO:0000256" key="2">
    <source>
        <dbReference type="ARBA" id="ARBA00023002"/>
    </source>
</evidence>
<dbReference type="GO" id="GO:0005737">
    <property type="term" value="C:cytoplasm"/>
    <property type="evidence" value="ECO:0007669"/>
    <property type="project" value="TreeGrafter"/>
</dbReference>
<dbReference type="EMBL" id="CP076132">
    <property type="protein sequence ID" value="QWG00902.1"/>
    <property type="molecule type" value="Genomic_DNA"/>
</dbReference>
<dbReference type="InterPro" id="IPR016162">
    <property type="entry name" value="Ald_DH_N"/>
</dbReference>
<proteinExistence type="inferred from homology"/>
<evidence type="ECO:0000256" key="3">
    <source>
        <dbReference type="ARBA" id="ARBA00023027"/>
    </source>
</evidence>
<sequence length="461" mass="51882">METLERQFEQTKQAFLDQATPNVNQRIEQLQFLKEVLLRYQQDIFDSLHQDFEGRSVQDTLLEFLPCINNIDYTIEHLPEWVKSSQRDPGALLSGTSKAKVVYQPKGVVGIISTWNAPIMVTLNPLTTVIATGNRAMIKMSEFTPHFNAVLRTILEEVFYTNEVCIIEGEAEVAAQFSSLPFDHILFTGSSTVGKLVMKAASENLTPVTLELGGKSPVLIDDTQEIDHIVERIIIGKSANNGQLCIAPDYVLLPEDRLDEFVTAYRNYYQKLFPKGVDSEELTSVINERQFKRVQGLMENNESIIPCHENAFDTDHHRMVTHLVIDPSLDSKVMSEEVFGPLLPIITYRDITKALQIILDRPKPLALYIFSTHQSLIQEVEQNMFSGGLCVNDTIFQAAVDDAPFGGVGFSGMGHYHGIEGFYTFSHAKTVLETGDNYQMQHLFTPGNNPLKDSIFQTISQ</sequence>
<dbReference type="RefSeq" id="WP_169665217.1">
    <property type="nucleotide sequence ID" value="NZ_CP076132.1"/>
</dbReference>
<comment type="similarity">
    <text evidence="1 4 7">Belongs to the aldehyde dehydrogenase family.</text>
</comment>
<keyword evidence="2 4" id="KW-0560">Oxidoreductase</keyword>
<feature type="active site" evidence="5">
    <location>
        <position position="245"/>
    </location>
</feature>
<dbReference type="AlphaFoldDB" id="A0AAX1N0P8"/>
<evidence type="ECO:0000259" key="8">
    <source>
        <dbReference type="Pfam" id="PF00171"/>
    </source>
</evidence>
<evidence type="ECO:0000256" key="7">
    <source>
        <dbReference type="RuleBase" id="RU003345"/>
    </source>
</evidence>
<dbReference type="Proteomes" id="UP000678679">
    <property type="component" value="Chromosome 1"/>
</dbReference>
<dbReference type="GO" id="GO:0004029">
    <property type="term" value="F:aldehyde dehydrogenase (NAD+) activity"/>
    <property type="evidence" value="ECO:0007669"/>
    <property type="project" value="TreeGrafter"/>
</dbReference>
<dbReference type="PIRSF" id="PIRSF036492">
    <property type="entry name" value="ALDH"/>
    <property type="match status" value="1"/>
</dbReference>
<organism evidence="9 10">
    <name type="scientific">Flammeovirga yaeyamensis</name>
    <dbReference type="NCBI Taxonomy" id="367791"/>
    <lineage>
        <taxon>Bacteria</taxon>
        <taxon>Pseudomonadati</taxon>
        <taxon>Bacteroidota</taxon>
        <taxon>Cytophagia</taxon>
        <taxon>Cytophagales</taxon>
        <taxon>Flammeovirgaceae</taxon>
        <taxon>Flammeovirga</taxon>
    </lineage>
</organism>
<feature type="domain" description="Aldehyde dehydrogenase" evidence="8">
    <location>
        <begin position="4"/>
        <end position="431"/>
    </location>
</feature>
<dbReference type="Gene3D" id="3.40.309.10">
    <property type="entry name" value="Aldehyde Dehydrogenase, Chain A, domain 2"/>
    <property type="match status" value="1"/>
</dbReference>
<evidence type="ECO:0000256" key="1">
    <source>
        <dbReference type="ARBA" id="ARBA00009986"/>
    </source>
</evidence>
<dbReference type="CDD" id="cd07133">
    <property type="entry name" value="ALDH_CALDH_CalB"/>
    <property type="match status" value="1"/>
</dbReference>
<name>A0AAX1N0P8_9BACT</name>
<feature type="active site" evidence="5 6">
    <location>
        <position position="211"/>
    </location>
</feature>
<dbReference type="PANTHER" id="PTHR43570:SF20">
    <property type="entry name" value="ALDEHYDE DEHYDROGENASE ALDX-RELATED"/>
    <property type="match status" value="1"/>
</dbReference>
<dbReference type="FunFam" id="3.40.605.10:FF:000004">
    <property type="entry name" value="Aldehyde dehydrogenase"/>
    <property type="match status" value="1"/>
</dbReference>
<dbReference type="SUPFAM" id="SSF53720">
    <property type="entry name" value="ALDH-like"/>
    <property type="match status" value="1"/>
</dbReference>
<gene>
    <name evidence="9" type="ORF">KMW28_14705</name>
</gene>
<dbReference type="InterPro" id="IPR029510">
    <property type="entry name" value="Ald_DH_CS_GLU"/>
</dbReference>
<evidence type="ECO:0000313" key="9">
    <source>
        <dbReference type="EMBL" id="QWG00902.1"/>
    </source>
</evidence>
<keyword evidence="3" id="KW-0520">NAD</keyword>
<dbReference type="InterPro" id="IPR012394">
    <property type="entry name" value="Aldehyde_DH_NAD(P)"/>
</dbReference>
<dbReference type="PROSITE" id="PS00687">
    <property type="entry name" value="ALDEHYDE_DEHYDR_GLU"/>
    <property type="match status" value="1"/>
</dbReference>
<dbReference type="KEGG" id="fya:KMW28_14705"/>
<evidence type="ECO:0000256" key="4">
    <source>
        <dbReference type="PIRNR" id="PIRNR036492"/>
    </source>
</evidence>
<dbReference type="Pfam" id="PF00171">
    <property type="entry name" value="Aldedh"/>
    <property type="match status" value="1"/>
</dbReference>
<evidence type="ECO:0000313" key="10">
    <source>
        <dbReference type="Proteomes" id="UP000678679"/>
    </source>
</evidence>
<dbReference type="InterPro" id="IPR015590">
    <property type="entry name" value="Aldehyde_DH_dom"/>
</dbReference>
<evidence type="ECO:0000256" key="5">
    <source>
        <dbReference type="PIRSR" id="PIRSR036492-1"/>
    </source>
</evidence>
<evidence type="ECO:0000256" key="6">
    <source>
        <dbReference type="PROSITE-ProRule" id="PRU10007"/>
    </source>
</evidence>
<dbReference type="PANTHER" id="PTHR43570">
    <property type="entry name" value="ALDEHYDE DEHYDROGENASE"/>
    <property type="match status" value="1"/>
</dbReference>
<keyword evidence="10" id="KW-1185">Reference proteome</keyword>
<reference evidence="9 10" key="1">
    <citation type="submission" date="2021-05" db="EMBL/GenBank/DDBJ databases">
        <title>Comparative genomic studies on the polysaccharide-degrading batcterial strains of the Flammeovirga genus.</title>
        <authorList>
            <person name="Zewei F."/>
            <person name="Zheng Z."/>
            <person name="Yu L."/>
            <person name="Ruyue G."/>
            <person name="Yanhong M."/>
            <person name="Yuanyuan C."/>
            <person name="Jingyan G."/>
            <person name="Wenjun H."/>
        </authorList>
    </citation>
    <scope>NUCLEOTIDE SEQUENCE [LARGE SCALE GENOMIC DNA]</scope>
    <source>
        <strain evidence="9 10">NBRC:100898</strain>
    </source>
</reference>
<dbReference type="GO" id="GO:0006081">
    <property type="term" value="P:aldehyde metabolic process"/>
    <property type="evidence" value="ECO:0007669"/>
    <property type="project" value="InterPro"/>
</dbReference>
<dbReference type="InterPro" id="IPR016163">
    <property type="entry name" value="Ald_DH_C"/>
</dbReference>
<protein>
    <recommendedName>
        <fullName evidence="4">Aldehyde dehydrogenase</fullName>
    </recommendedName>
</protein>
<accession>A0AAX1N0P8</accession>
<dbReference type="InterPro" id="IPR016161">
    <property type="entry name" value="Ald_DH/histidinol_DH"/>
</dbReference>